<dbReference type="GeneID" id="70223229"/>
<dbReference type="AlphaFoldDB" id="A0A9P9K979"/>
<accession>A0A9P9K979</accession>
<dbReference type="Proteomes" id="UP000720189">
    <property type="component" value="Unassembled WGS sequence"/>
</dbReference>
<evidence type="ECO:0000313" key="1">
    <source>
        <dbReference type="EMBL" id="KAH7244559.1"/>
    </source>
</evidence>
<dbReference type="RefSeq" id="XP_046047782.1">
    <property type="nucleotide sequence ID" value="XM_046193275.1"/>
</dbReference>
<gene>
    <name evidence="1" type="ORF">BKA55DRAFT_574082</name>
</gene>
<name>A0A9P9K979_FUSRE</name>
<protein>
    <submittedName>
        <fullName evidence="1">Uncharacterized protein</fullName>
    </submittedName>
</protein>
<keyword evidence="2" id="KW-1185">Reference proteome</keyword>
<sequence length="75" mass="8041">MCLQASSKHRYGAAVMLLAVAIRRGSRIGSLTVDDSSVVSAGVGERPLKWVAGRRLGPAEEQGSLARLYAARFRL</sequence>
<evidence type="ECO:0000313" key="2">
    <source>
        <dbReference type="Proteomes" id="UP000720189"/>
    </source>
</evidence>
<proteinExistence type="predicted"/>
<comment type="caution">
    <text evidence="1">The sequence shown here is derived from an EMBL/GenBank/DDBJ whole genome shotgun (WGS) entry which is preliminary data.</text>
</comment>
<dbReference type="EMBL" id="JAGMUX010000011">
    <property type="protein sequence ID" value="KAH7244559.1"/>
    <property type="molecule type" value="Genomic_DNA"/>
</dbReference>
<dbReference type="OrthoDB" id="10534798at2759"/>
<organism evidence="1 2">
    <name type="scientific">Fusarium redolens</name>
    <dbReference type="NCBI Taxonomy" id="48865"/>
    <lineage>
        <taxon>Eukaryota</taxon>
        <taxon>Fungi</taxon>
        <taxon>Dikarya</taxon>
        <taxon>Ascomycota</taxon>
        <taxon>Pezizomycotina</taxon>
        <taxon>Sordariomycetes</taxon>
        <taxon>Hypocreomycetidae</taxon>
        <taxon>Hypocreales</taxon>
        <taxon>Nectriaceae</taxon>
        <taxon>Fusarium</taxon>
        <taxon>Fusarium redolens species complex</taxon>
    </lineage>
</organism>
<reference evidence="1" key="1">
    <citation type="journal article" date="2021" name="Nat. Commun.">
        <title>Genetic determinants of endophytism in the Arabidopsis root mycobiome.</title>
        <authorList>
            <person name="Mesny F."/>
            <person name="Miyauchi S."/>
            <person name="Thiergart T."/>
            <person name="Pickel B."/>
            <person name="Atanasova L."/>
            <person name="Karlsson M."/>
            <person name="Huettel B."/>
            <person name="Barry K.W."/>
            <person name="Haridas S."/>
            <person name="Chen C."/>
            <person name="Bauer D."/>
            <person name="Andreopoulos W."/>
            <person name="Pangilinan J."/>
            <person name="LaButti K."/>
            <person name="Riley R."/>
            <person name="Lipzen A."/>
            <person name="Clum A."/>
            <person name="Drula E."/>
            <person name="Henrissat B."/>
            <person name="Kohler A."/>
            <person name="Grigoriev I.V."/>
            <person name="Martin F.M."/>
            <person name="Hacquard S."/>
        </authorList>
    </citation>
    <scope>NUCLEOTIDE SEQUENCE</scope>
    <source>
        <strain evidence="1">MPI-CAGE-AT-0023</strain>
    </source>
</reference>